<evidence type="ECO:0000256" key="5">
    <source>
        <dbReference type="ARBA" id="ARBA00023069"/>
    </source>
</evidence>
<keyword evidence="5" id="KW-0969">Cilium</keyword>
<evidence type="ECO:0000313" key="15">
    <source>
        <dbReference type="EnsemblMetazoa" id="AMEM014104-PA"/>
    </source>
</evidence>
<keyword evidence="7" id="KW-0966">Cell projection</keyword>
<proteinExistence type="inferred from homology"/>
<dbReference type="InterPro" id="IPR039750">
    <property type="entry name" value="DRC1/DRC2"/>
</dbReference>
<comment type="function">
    <text evidence="12">Component of the nexin-dynein regulatory complex (N-DRC), a key regulator of ciliary/flagellar motility which maintains the alignment and integrity of the distal axoneme and regulates microtubule sliding in motile axonemes. Plays a critical role in the assembly of N-DRC and also stabilizes the assembly of multiple inner dynein arms and radial spokes. Coassembles with DRC1 to form a central scaffold needed for assembly of the N-DRC and its attachment to the outer doublet microtubules.</text>
</comment>
<dbReference type="PANTHER" id="PTHR21625">
    <property type="entry name" value="NYD-SP28 PROTEIN"/>
    <property type="match status" value="1"/>
</dbReference>
<dbReference type="GO" id="GO:0005858">
    <property type="term" value="C:axonemal dynein complex"/>
    <property type="evidence" value="ECO:0007669"/>
    <property type="project" value="InterPro"/>
</dbReference>
<evidence type="ECO:0000256" key="1">
    <source>
        <dbReference type="ARBA" id="ARBA00004611"/>
    </source>
</evidence>
<reference evidence="15" key="1">
    <citation type="submission" date="2020-05" db="UniProtKB">
        <authorList>
            <consortium name="EnsemblMetazoa"/>
        </authorList>
    </citation>
    <scope>IDENTIFICATION</scope>
    <source>
        <strain evidence="15">MAF</strain>
    </source>
</reference>
<dbReference type="GO" id="GO:0070286">
    <property type="term" value="P:axonemal dynein complex assembly"/>
    <property type="evidence" value="ECO:0007669"/>
    <property type="project" value="InterPro"/>
</dbReference>
<feature type="coiled-coil region" evidence="13">
    <location>
        <begin position="1"/>
        <end position="36"/>
    </location>
</feature>
<keyword evidence="3" id="KW-0282">Flagellum</keyword>
<evidence type="ECO:0000256" key="3">
    <source>
        <dbReference type="ARBA" id="ARBA00022846"/>
    </source>
</evidence>
<accession>A0A182VFH1</accession>
<feature type="domain" description="Dynein regulatory complex protein 1/2 N-terminal" evidence="14">
    <location>
        <begin position="26"/>
        <end position="110"/>
    </location>
</feature>
<dbReference type="InterPro" id="IPR039505">
    <property type="entry name" value="DRC1/2_N"/>
</dbReference>
<comment type="similarity">
    <text evidence="9">Belongs to the DRC2 family.</text>
</comment>
<name>A0A182VFH1_ANOME</name>
<dbReference type="PANTHER" id="PTHR21625:SF0">
    <property type="entry name" value="DYNEIN REGULATORY COMPLEX SUBUNIT 2"/>
    <property type="match status" value="1"/>
</dbReference>
<dbReference type="GO" id="GO:0060285">
    <property type="term" value="P:cilium-dependent cell motility"/>
    <property type="evidence" value="ECO:0007669"/>
    <property type="project" value="TreeGrafter"/>
</dbReference>
<dbReference type="GO" id="GO:0003352">
    <property type="term" value="P:regulation of cilium movement"/>
    <property type="evidence" value="ECO:0007669"/>
    <property type="project" value="TreeGrafter"/>
</dbReference>
<evidence type="ECO:0000256" key="7">
    <source>
        <dbReference type="ARBA" id="ARBA00023273"/>
    </source>
</evidence>
<keyword evidence="16" id="KW-1185">Reference proteome</keyword>
<evidence type="ECO:0000256" key="2">
    <source>
        <dbReference type="ARBA" id="ARBA00022490"/>
    </source>
</evidence>
<evidence type="ECO:0000256" key="6">
    <source>
        <dbReference type="ARBA" id="ARBA00023212"/>
    </source>
</evidence>
<comment type="subcellular location">
    <subcellularLocation>
        <location evidence="1">Cytoplasm</location>
        <location evidence="1">Cytoskeleton</location>
        <location evidence="1">Flagellum axoneme</location>
    </subcellularLocation>
    <subcellularLocation>
        <location evidence="8">Cytoplasm</location>
        <location evidence="8">Cytoskeleton</location>
        <location evidence="8">Flagellum basal body</location>
    </subcellularLocation>
</comment>
<evidence type="ECO:0000256" key="4">
    <source>
        <dbReference type="ARBA" id="ARBA00023054"/>
    </source>
</evidence>
<evidence type="ECO:0000256" key="11">
    <source>
        <dbReference type="ARBA" id="ARBA00041517"/>
    </source>
</evidence>
<evidence type="ECO:0000256" key="9">
    <source>
        <dbReference type="ARBA" id="ARBA00038424"/>
    </source>
</evidence>
<dbReference type="Pfam" id="PF14772">
    <property type="entry name" value="NYD-SP28"/>
    <property type="match status" value="1"/>
</dbReference>
<evidence type="ECO:0000313" key="16">
    <source>
        <dbReference type="Proteomes" id="UP000075903"/>
    </source>
</evidence>
<keyword evidence="2" id="KW-0963">Cytoplasm</keyword>
<dbReference type="VEuPathDB" id="VectorBase:AMEM014104"/>
<evidence type="ECO:0000256" key="10">
    <source>
        <dbReference type="ARBA" id="ARBA00040899"/>
    </source>
</evidence>
<dbReference type="VEuPathDB" id="VectorBase:AMEM21_008924"/>
<protein>
    <recommendedName>
        <fullName evidence="10">Dynein regulatory complex subunit 2</fullName>
    </recommendedName>
    <alternativeName>
        <fullName evidence="11">Coiled-coil domain-containing protein 65</fullName>
    </alternativeName>
</protein>
<dbReference type="Proteomes" id="UP000075903">
    <property type="component" value="Unassembled WGS sequence"/>
</dbReference>
<evidence type="ECO:0000256" key="12">
    <source>
        <dbReference type="ARBA" id="ARBA00045865"/>
    </source>
</evidence>
<dbReference type="AlphaFoldDB" id="A0A182VFH1"/>
<evidence type="ECO:0000256" key="13">
    <source>
        <dbReference type="SAM" id="Coils"/>
    </source>
</evidence>
<keyword evidence="4 13" id="KW-0175">Coiled coil</keyword>
<dbReference type="EnsemblMetazoa" id="AMEM014104-RA">
    <property type="protein sequence ID" value="AMEM014104-PA"/>
    <property type="gene ID" value="AMEM014104"/>
</dbReference>
<evidence type="ECO:0000259" key="14">
    <source>
        <dbReference type="Pfam" id="PF14772"/>
    </source>
</evidence>
<sequence>MDNADQEIDTKQEELRRKKQEKLLAKKAAAREAQNQLYRDHLKRERDFSDQTERAFFADWETLCAQVQSGQLVEELRQQQQCFGTVFDRKNECIRRLVGAQEEVQEIHTKCLARLGNVLDYYIREFGEHCVGGGWLKDFLTATVLEHYESESQKLLKEFREEVESKESFSTSQMELLDASLAELLSKMKLDESNDREWLLAANNQNISAQVEKCEIIRDHKFTVMSALYRQLRATLDDYFQTVLHPERRAAYHGLVQRTEDDDKIFSKNCCEMAVLQSKKTQLEHTLKLARIGGRRKLRTRHNYRRLLEMKPEPDAGKRLHQPEEHDGTFDYLIHKVNRVEAINIVLREEKLRLKRENDELQTKFKAYCGLHNITAPEKLHLCGRGADERTRQP</sequence>
<keyword evidence="6" id="KW-0206">Cytoskeleton</keyword>
<evidence type="ECO:0000256" key="8">
    <source>
        <dbReference type="ARBA" id="ARBA00037841"/>
    </source>
</evidence>
<organism evidence="15 16">
    <name type="scientific">Anopheles merus</name>
    <name type="common">Mosquito</name>
    <dbReference type="NCBI Taxonomy" id="30066"/>
    <lineage>
        <taxon>Eukaryota</taxon>
        <taxon>Metazoa</taxon>
        <taxon>Ecdysozoa</taxon>
        <taxon>Arthropoda</taxon>
        <taxon>Hexapoda</taxon>
        <taxon>Insecta</taxon>
        <taxon>Pterygota</taxon>
        <taxon>Neoptera</taxon>
        <taxon>Endopterygota</taxon>
        <taxon>Diptera</taxon>
        <taxon>Nematocera</taxon>
        <taxon>Culicoidea</taxon>
        <taxon>Culicidae</taxon>
        <taxon>Anophelinae</taxon>
        <taxon>Anopheles</taxon>
    </lineage>
</organism>